<dbReference type="EMBL" id="VDMD01000001">
    <property type="protein sequence ID" value="TRM69013.1"/>
    <property type="molecule type" value="Genomic_DNA"/>
</dbReference>
<proteinExistence type="predicted"/>
<organism evidence="1 2">
    <name type="scientific">Schizophyllum amplum</name>
    <dbReference type="NCBI Taxonomy" id="97359"/>
    <lineage>
        <taxon>Eukaryota</taxon>
        <taxon>Fungi</taxon>
        <taxon>Dikarya</taxon>
        <taxon>Basidiomycota</taxon>
        <taxon>Agaricomycotina</taxon>
        <taxon>Agaricomycetes</taxon>
        <taxon>Agaricomycetidae</taxon>
        <taxon>Agaricales</taxon>
        <taxon>Schizophyllaceae</taxon>
        <taxon>Schizophyllum</taxon>
    </lineage>
</organism>
<evidence type="ECO:0000313" key="1">
    <source>
        <dbReference type="EMBL" id="TRM69013.1"/>
    </source>
</evidence>
<name>A0A550CW74_9AGAR</name>
<gene>
    <name evidence="1" type="ORF">BD626DRAFT_4077</name>
</gene>
<dbReference type="Proteomes" id="UP000320762">
    <property type="component" value="Unassembled WGS sequence"/>
</dbReference>
<protein>
    <submittedName>
        <fullName evidence="1">Uncharacterized protein</fullName>
    </submittedName>
</protein>
<comment type="caution">
    <text evidence="1">The sequence shown here is derived from an EMBL/GenBank/DDBJ whole genome shotgun (WGS) entry which is preliminary data.</text>
</comment>
<accession>A0A550CW74</accession>
<keyword evidence="2" id="KW-1185">Reference proteome</keyword>
<reference evidence="1 2" key="1">
    <citation type="journal article" date="2019" name="New Phytol.">
        <title>Comparative genomics reveals unique wood-decay strategies and fruiting body development in the Schizophyllaceae.</title>
        <authorList>
            <person name="Almasi E."/>
            <person name="Sahu N."/>
            <person name="Krizsan K."/>
            <person name="Balint B."/>
            <person name="Kovacs G.M."/>
            <person name="Kiss B."/>
            <person name="Cseklye J."/>
            <person name="Drula E."/>
            <person name="Henrissat B."/>
            <person name="Nagy I."/>
            <person name="Chovatia M."/>
            <person name="Adam C."/>
            <person name="LaButti K."/>
            <person name="Lipzen A."/>
            <person name="Riley R."/>
            <person name="Grigoriev I.V."/>
            <person name="Nagy L.G."/>
        </authorList>
    </citation>
    <scope>NUCLEOTIDE SEQUENCE [LARGE SCALE GENOMIC DNA]</scope>
    <source>
        <strain evidence="1 2">NL-1724</strain>
    </source>
</reference>
<sequence>MSTTNVPATVLNSEDLVPSRSELSTSSTALLPPRNWQTCPRSGHQVLGFPFTKDLARKLSYRIRPLPDDAPPSRVQGHFMMMTNAIPQLLSEKFPIPHRRAALVYKDSARMKLAKVVVLADNRGALDTPRQPPAPAVVDMIADELELEGAEREPCWFKCVD</sequence>
<evidence type="ECO:0000313" key="2">
    <source>
        <dbReference type="Proteomes" id="UP000320762"/>
    </source>
</evidence>
<dbReference type="AlphaFoldDB" id="A0A550CW74"/>